<dbReference type="InterPro" id="IPR027417">
    <property type="entry name" value="P-loop_NTPase"/>
</dbReference>
<feature type="compositionally biased region" description="Basic and acidic residues" evidence="8">
    <location>
        <begin position="48"/>
        <end position="70"/>
    </location>
</feature>
<dbReference type="EMBL" id="LGRX02028113">
    <property type="protein sequence ID" value="KAK3248410.1"/>
    <property type="molecule type" value="Genomic_DNA"/>
</dbReference>
<dbReference type="InterPro" id="IPR043926">
    <property type="entry name" value="ABCG_dom"/>
</dbReference>
<dbReference type="GO" id="GO:0016887">
    <property type="term" value="F:ATP hydrolysis activity"/>
    <property type="evidence" value="ECO:0007669"/>
    <property type="project" value="InterPro"/>
</dbReference>
<dbReference type="SMART" id="SM00382">
    <property type="entry name" value="AAA"/>
    <property type="match status" value="1"/>
</dbReference>
<evidence type="ECO:0000256" key="6">
    <source>
        <dbReference type="ARBA" id="ARBA00022989"/>
    </source>
</evidence>
<feature type="transmembrane region" description="Helical" evidence="9">
    <location>
        <begin position="510"/>
        <end position="530"/>
    </location>
</feature>
<keyword evidence="6 9" id="KW-1133">Transmembrane helix</keyword>
<evidence type="ECO:0000256" key="1">
    <source>
        <dbReference type="ARBA" id="ARBA00004141"/>
    </source>
</evidence>
<evidence type="ECO:0000256" key="8">
    <source>
        <dbReference type="SAM" id="MobiDB-lite"/>
    </source>
</evidence>
<dbReference type="AlphaFoldDB" id="A0AAE0F2W4"/>
<dbReference type="InterPro" id="IPR003439">
    <property type="entry name" value="ABC_transporter-like_ATP-bd"/>
</dbReference>
<evidence type="ECO:0000313" key="12">
    <source>
        <dbReference type="Proteomes" id="UP001190700"/>
    </source>
</evidence>
<evidence type="ECO:0000313" key="11">
    <source>
        <dbReference type="EMBL" id="KAK3248410.1"/>
    </source>
</evidence>
<dbReference type="InterPro" id="IPR003593">
    <property type="entry name" value="AAA+_ATPase"/>
</dbReference>
<feature type="domain" description="ABC transporter" evidence="10">
    <location>
        <begin position="91"/>
        <end position="330"/>
    </location>
</feature>
<feature type="transmembrane region" description="Helical" evidence="9">
    <location>
        <begin position="455"/>
        <end position="477"/>
    </location>
</feature>
<reference evidence="11 12" key="1">
    <citation type="journal article" date="2015" name="Genome Biol. Evol.">
        <title>Comparative Genomics of a Bacterivorous Green Alga Reveals Evolutionary Causalities and Consequences of Phago-Mixotrophic Mode of Nutrition.</title>
        <authorList>
            <person name="Burns J.A."/>
            <person name="Paasch A."/>
            <person name="Narechania A."/>
            <person name="Kim E."/>
        </authorList>
    </citation>
    <scope>NUCLEOTIDE SEQUENCE [LARGE SCALE GENOMIC DNA]</scope>
    <source>
        <strain evidence="11 12">PLY_AMNH</strain>
    </source>
</reference>
<keyword evidence="5" id="KW-0067">ATP-binding</keyword>
<dbReference type="SUPFAM" id="SSF52540">
    <property type="entry name" value="P-loop containing nucleoside triphosphate hydrolases"/>
    <property type="match status" value="1"/>
</dbReference>
<evidence type="ECO:0000259" key="10">
    <source>
        <dbReference type="PROSITE" id="PS50893"/>
    </source>
</evidence>
<gene>
    <name evidence="11" type="ORF">CYMTET_42122</name>
</gene>
<dbReference type="Pfam" id="PF01061">
    <property type="entry name" value="ABC2_membrane"/>
    <property type="match status" value="1"/>
</dbReference>
<sequence length="593" mass="64390">MLDTSEELSIVDASAVPTGDMDAKPNENVKQLSNINLPPDMASIFQEASEKWRRRSEDAKRDSPSKDGRRQSALAKASGVSPVVMQWRGLMYSVPIAKDKPPRVILNGITGAASPYHVLAVMGPTGSGKTSLLNTLAGRVPVGGMLNGEILVNGEPRTEQFKTQAAYVEQDELAFPFLSVRETFTLHARLRLPAGSPSEVKEQSVEAAITELGLTRVADSMVGGGMVRGLSGGERKRCSIGVELVTNPQALFLDEPTSGLDSFQAQNVVGVLSSLARNSRTVLTTIHQPRSSIFHLFDQLCLLVEGELIYLGSAKEAVEYFESLHFLCPNHTNPADFFMDVLSMDYRDTEWEKDSKERIQLFSSACAQSSLGERAHSEAGTHIIDASFANSVRAEAGAGLVEQYILLSGRAWRSVLRNKIGMVITLVIALVYSLLISALYRNIGTDQRGLQDRAGALFFISLNTAYGSAIPATQFFAPEKAVVNRERASRAYSVATYFWSKYWAEVPLKVAEQLVFGGILIPVLLLCLAAQDTCALTTPRRSGYLFSYCASPCSQAPSLPVRGPFNHTPTPEPASMPAVIWDAPEPASMPAVI</sequence>
<feature type="transmembrane region" description="Helical" evidence="9">
    <location>
        <begin position="420"/>
        <end position="443"/>
    </location>
</feature>
<keyword evidence="4" id="KW-0547">Nucleotide-binding</keyword>
<comment type="caution">
    <text evidence="11">The sequence shown here is derived from an EMBL/GenBank/DDBJ whole genome shotgun (WGS) entry which is preliminary data.</text>
</comment>
<protein>
    <recommendedName>
        <fullName evidence="10">ABC transporter domain-containing protein</fullName>
    </recommendedName>
</protein>
<dbReference type="PROSITE" id="PS50893">
    <property type="entry name" value="ABC_TRANSPORTER_2"/>
    <property type="match status" value="1"/>
</dbReference>
<organism evidence="11 12">
    <name type="scientific">Cymbomonas tetramitiformis</name>
    <dbReference type="NCBI Taxonomy" id="36881"/>
    <lineage>
        <taxon>Eukaryota</taxon>
        <taxon>Viridiplantae</taxon>
        <taxon>Chlorophyta</taxon>
        <taxon>Pyramimonadophyceae</taxon>
        <taxon>Pyramimonadales</taxon>
        <taxon>Pyramimonadaceae</taxon>
        <taxon>Cymbomonas</taxon>
    </lineage>
</organism>
<dbReference type="GO" id="GO:0005886">
    <property type="term" value="C:plasma membrane"/>
    <property type="evidence" value="ECO:0007669"/>
    <property type="project" value="TreeGrafter"/>
</dbReference>
<name>A0AAE0F2W4_9CHLO</name>
<dbReference type="Pfam" id="PF00005">
    <property type="entry name" value="ABC_tran"/>
    <property type="match status" value="1"/>
</dbReference>
<accession>A0AAE0F2W4</accession>
<dbReference type="PANTHER" id="PTHR48041">
    <property type="entry name" value="ABC TRANSPORTER G FAMILY MEMBER 28"/>
    <property type="match status" value="1"/>
</dbReference>
<dbReference type="PANTHER" id="PTHR48041:SF139">
    <property type="entry name" value="PROTEIN SCARLET"/>
    <property type="match status" value="1"/>
</dbReference>
<proteinExistence type="predicted"/>
<evidence type="ECO:0000256" key="2">
    <source>
        <dbReference type="ARBA" id="ARBA00022448"/>
    </source>
</evidence>
<dbReference type="Pfam" id="PF19055">
    <property type="entry name" value="ABC2_membrane_7"/>
    <property type="match status" value="1"/>
</dbReference>
<evidence type="ECO:0000256" key="7">
    <source>
        <dbReference type="ARBA" id="ARBA00023136"/>
    </source>
</evidence>
<keyword evidence="7 9" id="KW-0472">Membrane</keyword>
<keyword evidence="12" id="KW-1185">Reference proteome</keyword>
<dbReference type="InterPro" id="IPR013525">
    <property type="entry name" value="ABC2_TM"/>
</dbReference>
<dbReference type="GO" id="GO:0005524">
    <property type="term" value="F:ATP binding"/>
    <property type="evidence" value="ECO:0007669"/>
    <property type="project" value="UniProtKB-KW"/>
</dbReference>
<evidence type="ECO:0000256" key="9">
    <source>
        <dbReference type="SAM" id="Phobius"/>
    </source>
</evidence>
<evidence type="ECO:0000256" key="5">
    <source>
        <dbReference type="ARBA" id="ARBA00022840"/>
    </source>
</evidence>
<evidence type="ECO:0000256" key="4">
    <source>
        <dbReference type="ARBA" id="ARBA00022741"/>
    </source>
</evidence>
<keyword evidence="2" id="KW-0813">Transport</keyword>
<evidence type="ECO:0000256" key="3">
    <source>
        <dbReference type="ARBA" id="ARBA00022692"/>
    </source>
</evidence>
<comment type="subcellular location">
    <subcellularLocation>
        <location evidence="1">Membrane</location>
        <topology evidence="1">Multi-pass membrane protein</topology>
    </subcellularLocation>
</comment>
<feature type="region of interest" description="Disordered" evidence="8">
    <location>
        <begin position="1"/>
        <end position="77"/>
    </location>
</feature>
<keyword evidence="3 9" id="KW-0812">Transmembrane</keyword>
<dbReference type="Gene3D" id="3.40.50.300">
    <property type="entry name" value="P-loop containing nucleotide triphosphate hydrolases"/>
    <property type="match status" value="1"/>
</dbReference>
<dbReference type="GO" id="GO:0140359">
    <property type="term" value="F:ABC-type transporter activity"/>
    <property type="evidence" value="ECO:0007669"/>
    <property type="project" value="InterPro"/>
</dbReference>
<dbReference type="Proteomes" id="UP001190700">
    <property type="component" value="Unassembled WGS sequence"/>
</dbReference>
<dbReference type="InterPro" id="IPR050352">
    <property type="entry name" value="ABCG_transporters"/>
</dbReference>